<dbReference type="SUPFAM" id="SSF56300">
    <property type="entry name" value="Metallo-dependent phosphatases"/>
    <property type="match status" value="1"/>
</dbReference>
<dbReference type="InterPro" id="IPR004843">
    <property type="entry name" value="Calcineurin-like_PHP"/>
</dbReference>
<accession>A0A5C6CBV2</accession>
<name>A0A5C6CBV2_9BACT</name>
<evidence type="ECO:0000259" key="3">
    <source>
        <dbReference type="PROSITE" id="PS50853"/>
    </source>
</evidence>
<dbReference type="InterPro" id="IPR008963">
    <property type="entry name" value="Purple_acid_Pase-like_N"/>
</dbReference>
<dbReference type="SUPFAM" id="SSF49363">
    <property type="entry name" value="Purple acid phosphatase, N-terminal domain"/>
    <property type="match status" value="1"/>
</dbReference>
<evidence type="ECO:0000313" key="5">
    <source>
        <dbReference type="Proteomes" id="UP000316304"/>
    </source>
</evidence>
<feature type="chain" id="PRO_5022842241" evidence="2">
    <location>
        <begin position="35"/>
        <end position="418"/>
    </location>
</feature>
<keyword evidence="1 2" id="KW-0732">Signal</keyword>
<evidence type="ECO:0000313" key="4">
    <source>
        <dbReference type="EMBL" id="TWU22253.1"/>
    </source>
</evidence>
<dbReference type="InterPro" id="IPR039331">
    <property type="entry name" value="PAPs-like"/>
</dbReference>
<feature type="domain" description="Fibronectin type-III" evidence="3">
    <location>
        <begin position="42"/>
        <end position="138"/>
    </location>
</feature>
<dbReference type="Pfam" id="PF16656">
    <property type="entry name" value="Pur_ac_phosph_N"/>
    <property type="match status" value="1"/>
</dbReference>
<evidence type="ECO:0000256" key="1">
    <source>
        <dbReference type="ARBA" id="ARBA00022729"/>
    </source>
</evidence>
<dbReference type="AlphaFoldDB" id="A0A5C6CBV2"/>
<dbReference type="GO" id="GO:0003993">
    <property type="term" value="F:acid phosphatase activity"/>
    <property type="evidence" value="ECO:0007669"/>
    <property type="project" value="InterPro"/>
</dbReference>
<dbReference type="Gene3D" id="3.60.21.10">
    <property type="match status" value="1"/>
</dbReference>
<evidence type="ECO:0000256" key="2">
    <source>
        <dbReference type="SAM" id="SignalP"/>
    </source>
</evidence>
<dbReference type="Pfam" id="PF00149">
    <property type="entry name" value="Metallophos"/>
    <property type="match status" value="1"/>
</dbReference>
<protein>
    <submittedName>
        <fullName evidence="4">Calcineurin-like phosphoesterase</fullName>
    </submittedName>
</protein>
<reference evidence="4 5" key="1">
    <citation type="submission" date="2019-02" db="EMBL/GenBank/DDBJ databases">
        <title>Deep-cultivation of Planctomycetes and their phenomic and genomic characterization uncovers novel biology.</title>
        <authorList>
            <person name="Wiegand S."/>
            <person name="Jogler M."/>
            <person name="Boedeker C."/>
            <person name="Pinto D."/>
            <person name="Vollmers J."/>
            <person name="Rivas-Marin E."/>
            <person name="Kohn T."/>
            <person name="Peeters S.H."/>
            <person name="Heuer A."/>
            <person name="Rast P."/>
            <person name="Oberbeckmann S."/>
            <person name="Bunk B."/>
            <person name="Jeske O."/>
            <person name="Meyerdierks A."/>
            <person name="Storesund J.E."/>
            <person name="Kallscheuer N."/>
            <person name="Luecker S."/>
            <person name="Lage O.M."/>
            <person name="Pohl T."/>
            <person name="Merkel B.J."/>
            <person name="Hornburger P."/>
            <person name="Mueller R.-W."/>
            <person name="Bruemmer F."/>
            <person name="Labrenz M."/>
            <person name="Spormann A.M."/>
            <person name="Op Den Camp H."/>
            <person name="Overmann J."/>
            <person name="Amann R."/>
            <person name="Jetten M.S.M."/>
            <person name="Mascher T."/>
            <person name="Medema M.H."/>
            <person name="Devos D.P."/>
            <person name="Kaster A.-K."/>
            <person name="Ovreas L."/>
            <person name="Rohde M."/>
            <person name="Galperin M.Y."/>
            <person name="Jogler C."/>
        </authorList>
    </citation>
    <scope>NUCLEOTIDE SEQUENCE [LARGE SCALE GENOMIC DNA]</scope>
    <source>
        <strain evidence="4 5">Pla52o</strain>
    </source>
</reference>
<sequence length="418" mass="46354" precursor="true">MFRKPLFSLLRMPFCLAPLLGALFCFGVSSNVAADAPLEGTKPAHWRVTWNSDPATSATISWSTAESGSQHTLRYRVKGSDQDEGVVAAISGRFTGGQVELYYHHVRLTDLKPSTNYEVQMTSDGEASPVFYFLTAPDNDRPFSMMHGGDSRSDQKERRSMNQMMSQMLSRSFANEDPADDILALAHGGDYIVSGPNVAQWSMWLSDHELTVTEDNRLLPVIPARGNHDRGKPFNEVFGFPDDDPNYYAIDITPAARFVTLNTEISTAGDQAQWLEKELASSRAQYRWLVAQYHTPVFPAVKGPSSALQSWVPLFEKYDVDLVCEADGHNIKRTVPIRDGKHDESGVVYIGEGGLGVGQRTPKTDRWFLQSPGMADKGSHVFLLTFGEEAIEGKCVLLGGEVRDRFRRPWRAAASAAN</sequence>
<dbReference type="RefSeq" id="WP_231612375.1">
    <property type="nucleotide sequence ID" value="NZ_SJPT01000005.1"/>
</dbReference>
<dbReference type="EMBL" id="SJPT01000005">
    <property type="protein sequence ID" value="TWU22253.1"/>
    <property type="molecule type" value="Genomic_DNA"/>
</dbReference>
<dbReference type="GO" id="GO:0046872">
    <property type="term" value="F:metal ion binding"/>
    <property type="evidence" value="ECO:0007669"/>
    <property type="project" value="InterPro"/>
</dbReference>
<dbReference type="InterPro" id="IPR015914">
    <property type="entry name" value="PAPs_N"/>
</dbReference>
<organism evidence="4 5">
    <name type="scientific">Novipirellula galeiformis</name>
    <dbReference type="NCBI Taxonomy" id="2528004"/>
    <lineage>
        <taxon>Bacteria</taxon>
        <taxon>Pseudomonadati</taxon>
        <taxon>Planctomycetota</taxon>
        <taxon>Planctomycetia</taxon>
        <taxon>Pirellulales</taxon>
        <taxon>Pirellulaceae</taxon>
        <taxon>Novipirellula</taxon>
    </lineage>
</organism>
<dbReference type="Gene3D" id="2.60.40.380">
    <property type="entry name" value="Purple acid phosphatase-like, N-terminal"/>
    <property type="match status" value="1"/>
</dbReference>
<dbReference type="PANTHER" id="PTHR22953">
    <property type="entry name" value="ACID PHOSPHATASE RELATED"/>
    <property type="match status" value="1"/>
</dbReference>
<proteinExistence type="predicted"/>
<dbReference type="Proteomes" id="UP000316304">
    <property type="component" value="Unassembled WGS sequence"/>
</dbReference>
<comment type="caution">
    <text evidence="4">The sequence shown here is derived from an EMBL/GenBank/DDBJ whole genome shotgun (WGS) entry which is preliminary data.</text>
</comment>
<dbReference type="InterPro" id="IPR003961">
    <property type="entry name" value="FN3_dom"/>
</dbReference>
<feature type="signal peptide" evidence="2">
    <location>
        <begin position="1"/>
        <end position="34"/>
    </location>
</feature>
<dbReference type="PANTHER" id="PTHR22953:SF153">
    <property type="entry name" value="PURPLE ACID PHOSPHATASE"/>
    <property type="match status" value="1"/>
</dbReference>
<dbReference type="CDD" id="cd00063">
    <property type="entry name" value="FN3"/>
    <property type="match status" value="1"/>
</dbReference>
<dbReference type="PROSITE" id="PS50853">
    <property type="entry name" value="FN3"/>
    <property type="match status" value="1"/>
</dbReference>
<dbReference type="InterPro" id="IPR029052">
    <property type="entry name" value="Metallo-depent_PP-like"/>
</dbReference>
<gene>
    <name evidence="4" type="ORF">Pla52o_33090</name>
</gene>
<keyword evidence="5" id="KW-1185">Reference proteome</keyword>